<keyword evidence="2" id="KW-1185">Reference proteome</keyword>
<organism evidence="1 2">
    <name type="scientific">Gossypium darwinii</name>
    <name type="common">Darwin's cotton</name>
    <name type="synonym">Gossypium barbadense var. darwinii</name>
    <dbReference type="NCBI Taxonomy" id="34276"/>
    <lineage>
        <taxon>Eukaryota</taxon>
        <taxon>Viridiplantae</taxon>
        <taxon>Streptophyta</taxon>
        <taxon>Embryophyta</taxon>
        <taxon>Tracheophyta</taxon>
        <taxon>Spermatophyta</taxon>
        <taxon>Magnoliopsida</taxon>
        <taxon>eudicotyledons</taxon>
        <taxon>Gunneridae</taxon>
        <taxon>Pentapetalae</taxon>
        <taxon>rosids</taxon>
        <taxon>malvids</taxon>
        <taxon>Malvales</taxon>
        <taxon>Malvaceae</taxon>
        <taxon>Malvoideae</taxon>
        <taxon>Gossypium</taxon>
    </lineage>
</organism>
<dbReference type="EMBL" id="CM017703">
    <property type="protein sequence ID" value="TYG75619.1"/>
    <property type="molecule type" value="Genomic_DNA"/>
</dbReference>
<proteinExistence type="predicted"/>
<evidence type="ECO:0000313" key="1">
    <source>
        <dbReference type="EMBL" id="TYG75619.1"/>
    </source>
</evidence>
<accession>A0A5D2D1U7</accession>
<protein>
    <submittedName>
        <fullName evidence="1">Uncharacterized protein</fullName>
    </submittedName>
</protein>
<dbReference type="AlphaFoldDB" id="A0A5D2D1U7"/>
<evidence type="ECO:0000313" key="2">
    <source>
        <dbReference type="Proteomes" id="UP000323506"/>
    </source>
</evidence>
<dbReference type="Proteomes" id="UP000323506">
    <property type="component" value="Chromosome D03"/>
</dbReference>
<reference evidence="1 2" key="1">
    <citation type="submission" date="2019-06" db="EMBL/GenBank/DDBJ databases">
        <title>WGS assembly of Gossypium darwinii.</title>
        <authorList>
            <person name="Chen Z.J."/>
            <person name="Sreedasyam A."/>
            <person name="Ando A."/>
            <person name="Song Q."/>
            <person name="De L."/>
            <person name="Hulse-Kemp A."/>
            <person name="Ding M."/>
            <person name="Ye W."/>
            <person name="Kirkbride R."/>
            <person name="Jenkins J."/>
            <person name="Plott C."/>
            <person name="Lovell J."/>
            <person name="Lin Y.-M."/>
            <person name="Vaughn R."/>
            <person name="Liu B."/>
            <person name="Li W."/>
            <person name="Simpson S."/>
            <person name="Scheffler B."/>
            <person name="Saski C."/>
            <person name="Grover C."/>
            <person name="Hu G."/>
            <person name="Conover J."/>
            <person name="Carlson J."/>
            <person name="Shu S."/>
            <person name="Boston L."/>
            <person name="Williams M."/>
            <person name="Peterson D."/>
            <person name="Mcgee K."/>
            <person name="Jones D."/>
            <person name="Wendel J."/>
            <person name="Stelly D."/>
            <person name="Grimwood J."/>
            <person name="Schmutz J."/>
        </authorList>
    </citation>
    <scope>NUCLEOTIDE SEQUENCE [LARGE SCALE GENOMIC DNA]</scope>
    <source>
        <strain evidence="1">1808015.09</strain>
    </source>
</reference>
<name>A0A5D2D1U7_GOSDA</name>
<gene>
    <name evidence="1" type="ORF">ES288_D03G046100v1</name>
</gene>
<sequence length="123" mass="14089">MSYRFFFRKTFSEKHCFNLSFPSHFISSSFPLRPSTSASPPHRCASSSWVINSLVRHLFSRFIEVMKVTLNSIILAARLQGGTRLRSLCCYCSISIFEGDDKARCIGYHLTNSSWSVDDDKCF</sequence>